<dbReference type="SMART" id="SM00513">
    <property type="entry name" value="SAP"/>
    <property type="match status" value="1"/>
</dbReference>
<gene>
    <name evidence="2" type="ORF">ILEXP_LOCUS31689</name>
</gene>
<dbReference type="SUPFAM" id="SSF100939">
    <property type="entry name" value="SPOC domain-like"/>
    <property type="match status" value="1"/>
</dbReference>
<accession>A0ABC8T5L8</accession>
<dbReference type="AlphaFoldDB" id="A0ABC8T5L8"/>
<proteinExistence type="predicted"/>
<evidence type="ECO:0000259" key="1">
    <source>
        <dbReference type="PROSITE" id="PS50800"/>
    </source>
</evidence>
<dbReference type="InterPro" id="IPR003034">
    <property type="entry name" value="SAP_dom"/>
</dbReference>
<reference evidence="2 3" key="1">
    <citation type="submission" date="2024-02" db="EMBL/GenBank/DDBJ databases">
        <authorList>
            <person name="Vignale AGUSTIN F."/>
            <person name="Sosa J E."/>
            <person name="Modenutti C."/>
        </authorList>
    </citation>
    <scope>NUCLEOTIDE SEQUENCE [LARGE SCALE GENOMIC DNA]</scope>
</reference>
<evidence type="ECO:0000313" key="2">
    <source>
        <dbReference type="EMBL" id="CAK9162744.1"/>
    </source>
</evidence>
<dbReference type="InterPro" id="IPR036361">
    <property type="entry name" value="SAP_dom_sf"/>
</dbReference>
<dbReference type="Proteomes" id="UP001642360">
    <property type="component" value="Unassembled WGS sequence"/>
</dbReference>
<dbReference type="Pfam" id="PF02037">
    <property type="entry name" value="SAP"/>
    <property type="match status" value="1"/>
</dbReference>
<dbReference type="InterPro" id="IPR005160">
    <property type="entry name" value="Ku_C"/>
</dbReference>
<organism evidence="2 3">
    <name type="scientific">Ilex paraguariensis</name>
    <name type="common">yerba mate</name>
    <dbReference type="NCBI Taxonomy" id="185542"/>
    <lineage>
        <taxon>Eukaryota</taxon>
        <taxon>Viridiplantae</taxon>
        <taxon>Streptophyta</taxon>
        <taxon>Embryophyta</taxon>
        <taxon>Tracheophyta</taxon>
        <taxon>Spermatophyta</taxon>
        <taxon>Magnoliopsida</taxon>
        <taxon>eudicotyledons</taxon>
        <taxon>Gunneridae</taxon>
        <taxon>Pentapetalae</taxon>
        <taxon>asterids</taxon>
        <taxon>campanulids</taxon>
        <taxon>Aquifoliales</taxon>
        <taxon>Aquifoliaceae</taxon>
        <taxon>Ilex</taxon>
    </lineage>
</organism>
<protein>
    <recommendedName>
        <fullName evidence="1">SAP domain-containing protein</fullName>
    </recommendedName>
</protein>
<dbReference type="FunFam" id="1.10.720.30:FF:000021">
    <property type="entry name" value="ATP-dependent DNA helicase 2 subunit KU70"/>
    <property type="match status" value="1"/>
</dbReference>
<dbReference type="FunFam" id="1.10.1600.10:FF:000003">
    <property type="entry name" value="ATP-dependent DNA helicase 2 subunit KU70"/>
    <property type="match status" value="1"/>
</dbReference>
<dbReference type="InterPro" id="IPR016194">
    <property type="entry name" value="SPOC-like_C_dom_sf"/>
</dbReference>
<dbReference type="PANTHER" id="PTHR12604:SF2">
    <property type="entry name" value="X-RAY REPAIR CROSS-COMPLEMENTING PROTEIN 6"/>
    <property type="match status" value="1"/>
</dbReference>
<name>A0ABC8T5L8_9AQUA</name>
<dbReference type="SUPFAM" id="SSF68906">
    <property type="entry name" value="SAP domain"/>
    <property type="match status" value="1"/>
</dbReference>
<keyword evidence="3" id="KW-1185">Reference proteome</keyword>
<feature type="domain" description="SAP" evidence="1">
    <location>
        <begin position="155"/>
        <end position="189"/>
    </location>
</feature>
<evidence type="ECO:0000313" key="3">
    <source>
        <dbReference type="Proteomes" id="UP001642360"/>
    </source>
</evidence>
<dbReference type="PANTHER" id="PTHR12604">
    <property type="entry name" value="KU AUTOANTIGEN DNA HELICASE"/>
    <property type="match status" value="1"/>
</dbReference>
<dbReference type="Gene3D" id="1.10.720.30">
    <property type="entry name" value="SAP domain"/>
    <property type="match status" value="1"/>
</dbReference>
<dbReference type="Gene3D" id="1.10.1600.10">
    <property type="match status" value="1"/>
</dbReference>
<dbReference type="PROSITE" id="PS50800">
    <property type="entry name" value="SAP"/>
    <property type="match status" value="1"/>
</dbReference>
<comment type="caution">
    <text evidence="2">The sequence shown here is derived from an EMBL/GenBank/DDBJ whole genome shotgun (WGS) entry which is preliminary data.</text>
</comment>
<dbReference type="EMBL" id="CAUOFW020003946">
    <property type="protein sequence ID" value="CAK9162744.1"/>
    <property type="molecule type" value="Genomic_DNA"/>
</dbReference>
<dbReference type="Pfam" id="PF03730">
    <property type="entry name" value="Ku_C"/>
    <property type="match status" value="1"/>
</dbReference>
<sequence length="191" mass="21720">MHMVYLPYSDDIRHIEELHTHNNVVTPRATEGQIEKAIALIRRVDLKDFSVCQFCNPALQRHYAVLQALALDEDEMPEIKDETVPDEEGMARLGVVKALEDFKLSVYGEDYEEDNDFAANGKVTDASRKRKAIAENAVKECANFDWTDLAENGKLKDLTVTELKYYLTAHNLPITGKKELLISRILTHMGK</sequence>